<evidence type="ECO:0000313" key="2">
    <source>
        <dbReference type="Proteomes" id="UP000194933"/>
    </source>
</evidence>
<protein>
    <submittedName>
        <fullName evidence="1">Uncharacterized protein</fullName>
    </submittedName>
</protein>
<gene>
    <name evidence="1" type="ORF">A5844_000002</name>
</gene>
<proteinExistence type="predicted"/>
<sequence>MYEGKQDYDGVRILETLTLSSNERGMNSY</sequence>
<dbReference type="Proteomes" id="UP000194933">
    <property type="component" value="Unassembled WGS sequence"/>
</dbReference>
<dbReference type="AlphaFoldDB" id="A0A2C9XPL6"/>
<reference evidence="1 2" key="1">
    <citation type="submission" date="2017-05" db="EMBL/GenBank/DDBJ databases">
        <title>The Genome Sequence of Enterococcus sp. 10A9_DIV0425.</title>
        <authorList>
            <consortium name="The Broad Institute Genomics Platform"/>
            <consortium name="The Broad Institute Genomic Center for Infectious Diseases"/>
            <person name="Earl A."/>
            <person name="Manson A."/>
            <person name="Schwartman J."/>
            <person name="Gilmore M."/>
            <person name="Abouelleil A."/>
            <person name="Cao P."/>
            <person name="Chapman S."/>
            <person name="Cusick C."/>
            <person name="Shea T."/>
            <person name="Young S."/>
            <person name="Neafsey D."/>
            <person name="Nusbaum C."/>
            <person name="Birren B."/>
        </authorList>
    </citation>
    <scope>NUCLEOTIDE SEQUENCE [LARGE SCALE GENOMIC DNA]</scope>
    <source>
        <strain evidence="1 2">10A9_DIV0425</strain>
    </source>
</reference>
<comment type="caution">
    <text evidence="1">The sequence shown here is derived from an EMBL/GenBank/DDBJ whole genome shotgun (WGS) entry which is preliminary data.</text>
</comment>
<evidence type="ECO:0000313" key="1">
    <source>
        <dbReference type="EMBL" id="OTP11788.1"/>
    </source>
</evidence>
<keyword evidence="2" id="KW-1185">Reference proteome</keyword>
<accession>A0A2C9XPL6</accession>
<name>A0A2C9XPL6_9ENTE</name>
<organism evidence="1 2">
    <name type="scientific">Candidatus Enterococcus wittei</name>
    <dbReference type="NCBI Taxonomy" id="1987383"/>
    <lineage>
        <taxon>Bacteria</taxon>
        <taxon>Bacillati</taxon>
        <taxon>Bacillota</taxon>
        <taxon>Bacilli</taxon>
        <taxon>Lactobacillales</taxon>
        <taxon>Enterococcaceae</taxon>
        <taxon>Enterococcus</taxon>
    </lineage>
</organism>
<dbReference type="EMBL" id="NGMO01000001">
    <property type="protein sequence ID" value="OTP11788.1"/>
    <property type="molecule type" value="Genomic_DNA"/>
</dbReference>